<keyword evidence="1" id="KW-0472">Membrane</keyword>
<feature type="transmembrane region" description="Helical" evidence="1">
    <location>
        <begin position="38"/>
        <end position="58"/>
    </location>
</feature>
<keyword evidence="1" id="KW-1133">Transmembrane helix</keyword>
<accession>A0A0F9U2I6</accession>
<dbReference type="AlphaFoldDB" id="A0A0F9U2I6"/>
<organism evidence="2">
    <name type="scientific">marine sediment metagenome</name>
    <dbReference type="NCBI Taxonomy" id="412755"/>
    <lineage>
        <taxon>unclassified sequences</taxon>
        <taxon>metagenomes</taxon>
        <taxon>ecological metagenomes</taxon>
    </lineage>
</organism>
<name>A0A0F9U2I6_9ZZZZ</name>
<proteinExistence type="predicted"/>
<gene>
    <name evidence="2" type="ORF">LCGC14_0317860</name>
</gene>
<protein>
    <submittedName>
        <fullName evidence="2">Uncharacterized protein</fullName>
    </submittedName>
</protein>
<evidence type="ECO:0000313" key="2">
    <source>
        <dbReference type="EMBL" id="KKN81527.1"/>
    </source>
</evidence>
<keyword evidence="1" id="KW-0812">Transmembrane</keyword>
<evidence type="ECO:0000256" key="1">
    <source>
        <dbReference type="SAM" id="Phobius"/>
    </source>
</evidence>
<dbReference type="EMBL" id="LAZR01000213">
    <property type="protein sequence ID" value="KKN81527.1"/>
    <property type="molecule type" value="Genomic_DNA"/>
</dbReference>
<comment type="caution">
    <text evidence="2">The sequence shown here is derived from an EMBL/GenBank/DDBJ whole genome shotgun (WGS) entry which is preliminary data.</text>
</comment>
<sequence>MPWMIMTITLYVLGAVMAIAYLASTEEDASRAEILGCSIFWPLWVLVIALMTPIKIAIEEWEERREER</sequence>
<reference evidence="2" key="1">
    <citation type="journal article" date="2015" name="Nature">
        <title>Complex archaea that bridge the gap between prokaryotes and eukaryotes.</title>
        <authorList>
            <person name="Spang A."/>
            <person name="Saw J.H."/>
            <person name="Jorgensen S.L."/>
            <person name="Zaremba-Niedzwiedzka K."/>
            <person name="Martijn J."/>
            <person name="Lind A.E."/>
            <person name="van Eijk R."/>
            <person name="Schleper C."/>
            <person name="Guy L."/>
            <person name="Ettema T.J."/>
        </authorList>
    </citation>
    <scope>NUCLEOTIDE SEQUENCE</scope>
</reference>